<accession>W5JUL1</accession>
<reference evidence="3" key="3">
    <citation type="journal article" date="2013" name="Nucleic Acids Res.">
        <title>The genome of Anopheles darlingi, the main neotropical malaria vector.</title>
        <authorList>
            <person name="Marinotti O."/>
            <person name="Cerqueira G.C."/>
            <person name="de Almeida L.G."/>
            <person name="Ferro M.I."/>
            <person name="Loreto E.L."/>
            <person name="Zaha A."/>
            <person name="Teixeira S.M."/>
            <person name="Wespiser A.R."/>
            <person name="Almeida E Silva A."/>
            <person name="Schlindwein A.D."/>
            <person name="Pacheco A.C."/>
            <person name="Silva A.L."/>
            <person name="Graveley B.R."/>
            <person name="Walenz B.P."/>
            <person name="Lima Bde A."/>
            <person name="Ribeiro C.A."/>
            <person name="Nunes-Silva C.G."/>
            <person name="de Carvalho C.R."/>
            <person name="Soares C.M."/>
            <person name="de Menezes C.B."/>
            <person name="Matiolli C."/>
            <person name="Caffrey D."/>
            <person name="Araujo D.A."/>
            <person name="de Oliveira D.M."/>
            <person name="Golenbock D."/>
            <person name="Grisard E.C."/>
            <person name="Fantinatti-Garboggini F."/>
            <person name="de Carvalho F.M."/>
            <person name="Barcellos F.G."/>
            <person name="Prosdocimi F."/>
            <person name="May G."/>
            <person name="Azevedo Junior G.M."/>
            <person name="Guimaraes G.M."/>
            <person name="Goldman G.H."/>
            <person name="Padilha I.Q."/>
            <person name="Batista Jda S."/>
            <person name="Ferro J.A."/>
            <person name="Ribeiro J.M."/>
            <person name="Fietto J.L."/>
            <person name="Dabbas K.M."/>
            <person name="Cerdeira L."/>
            <person name="Agnez-Lima L.F."/>
            <person name="Brocchi M."/>
            <person name="de Carvalho M.O."/>
            <person name="Teixeira Mde M."/>
            <person name="Diniz Maia Mde M."/>
            <person name="Goldman M.H."/>
            <person name="Cruz Schneider M.P."/>
            <person name="Felipe M.S."/>
            <person name="Hungria M."/>
            <person name="Nicolas M.F."/>
            <person name="Pereira M."/>
            <person name="Montes M.A."/>
            <person name="Cantao M.E."/>
            <person name="Vincentz M."/>
            <person name="Rafael M.S."/>
            <person name="Silverman N."/>
            <person name="Stoco P.H."/>
            <person name="Souza R.C."/>
            <person name="Vicentini R."/>
            <person name="Gazzinelli R.T."/>
            <person name="Neves Rde O."/>
            <person name="Silva R."/>
            <person name="Astolfi-Filho S."/>
            <person name="Maciel T.E."/>
            <person name="Urmenyi T.P."/>
            <person name="Tadei W.P."/>
            <person name="Camargo E.P."/>
            <person name="de Vasconcelos A.T."/>
        </authorList>
    </citation>
    <scope>NUCLEOTIDE SEQUENCE</scope>
</reference>
<dbReference type="VEuPathDB" id="VectorBase:ADAR2_010423"/>
<keyword evidence="5" id="KW-1185">Reference proteome</keyword>
<dbReference type="HOGENOM" id="CLU_067184_0_0_1"/>
<reference evidence="3" key="2">
    <citation type="submission" date="2010-05" db="EMBL/GenBank/DDBJ databases">
        <authorList>
            <person name="Almeida L.G."/>
            <person name="Nicolas M.F."/>
            <person name="Souza R.C."/>
            <person name="Vasconcelos A.T.R."/>
        </authorList>
    </citation>
    <scope>NUCLEOTIDE SEQUENCE</scope>
</reference>
<evidence type="ECO:0000313" key="3">
    <source>
        <dbReference type="EMBL" id="ETN67841.1"/>
    </source>
</evidence>
<dbReference type="EnsemblMetazoa" id="ADAC000332-RA">
    <property type="protein sequence ID" value="ADAC000332-PA"/>
    <property type="gene ID" value="ADAC000332"/>
</dbReference>
<sequence length="354" mass="39922">MIFSNGFWCAATLMLLSSTVIAKTARAQDTSNRLGDSSCEKLTTTNSSQYDEYFDIDKIGNNRTDRNIVNLELLVRVQNMQEELAILLSASNRSRQHPDYEQTYEVRVSNTYTVIYKAALRMFAHHSHTFSFFPGYQFRLHILITRQGDITVTIPVLQKPMILAVHDARTPPEVLYISFGSRMNAYPVTIYFNCGDGDSALPTGPLSSSNNFNEGGDYSHQEKPNNYEQPQSHFNNDHDQSQEQLGQGSVGVSQTDRGMSLDDEVNRTHSLGESDDGEYTERNVENNKEGRCPICPKQEKCEVIVRACSSDTSKELLMGASGTTNEKQKYFFYFNVYLSSKNEKSFKATGQLPP</sequence>
<dbReference type="Proteomes" id="UP000000673">
    <property type="component" value="Unassembled WGS sequence"/>
</dbReference>
<dbReference type="AlphaFoldDB" id="W5JUL1"/>
<feature type="region of interest" description="Disordered" evidence="1">
    <location>
        <begin position="203"/>
        <end position="285"/>
    </location>
</feature>
<dbReference type="VEuPathDB" id="VectorBase:ADAC000332"/>
<evidence type="ECO:0000313" key="4">
    <source>
        <dbReference type="EnsemblMetazoa" id="ADAC000332-PA"/>
    </source>
</evidence>
<evidence type="ECO:0008006" key="6">
    <source>
        <dbReference type="Google" id="ProtNLM"/>
    </source>
</evidence>
<reference evidence="4" key="4">
    <citation type="submission" date="2015-06" db="UniProtKB">
        <authorList>
            <consortium name="EnsemblMetazoa"/>
        </authorList>
    </citation>
    <scope>IDENTIFICATION</scope>
</reference>
<name>W5JUL1_ANODA</name>
<feature type="compositionally biased region" description="Polar residues" evidence="1">
    <location>
        <begin position="242"/>
        <end position="257"/>
    </location>
</feature>
<evidence type="ECO:0000256" key="2">
    <source>
        <dbReference type="SAM" id="SignalP"/>
    </source>
</evidence>
<feature type="signal peptide" evidence="2">
    <location>
        <begin position="1"/>
        <end position="27"/>
    </location>
</feature>
<proteinExistence type="predicted"/>
<dbReference type="eggNOG" id="ENOG502T88I">
    <property type="taxonomic scope" value="Eukaryota"/>
</dbReference>
<dbReference type="OMA" id="NMQEELA"/>
<dbReference type="EMBL" id="ADMH02000093">
    <property type="protein sequence ID" value="ETN67841.1"/>
    <property type="molecule type" value="Genomic_DNA"/>
</dbReference>
<protein>
    <recommendedName>
        <fullName evidence="6">Secreted protein</fullName>
    </recommendedName>
</protein>
<evidence type="ECO:0000313" key="5">
    <source>
        <dbReference type="Proteomes" id="UP000000673"/>
    </source>
</evidence>
<evidence type="ECO:0000256" key="1">
    <source>
        <dbReference type="SAM" id="MobiDB-lite"/>
    </source>
</evidence>
<reference evidence="3 5" key="1">
    <citation type="journal article" date="2010" name="BMC Genomics">
        <title>Combination of measures distinguishes pre-miRNAs from other stem-loops in the genome of the newly sequenced Anopheles darlingi.</title>
        <authorList>
            <person name="Mendes N.D."/>
            <person name="Freitas A.T."/>
            <person name="Vasconcelos A.T."/>
            <person name="Sagot M.F."/>
        </authorList>
    </citation>
    <scope>NUCLEOTIDE SEQUENCE</scope>
</reference>
<feature type="chain" id="PRO_5010155953" description="Secreted protein" evidence="2">
    <location>
        <begin position="28"/>
        <end position="354"/>
    </location>
</feature>
<keyword evidence="2" id="KW-0732">Signal</keyword>
<organism evidence="3">
    <name type="scientific">Anopheles darlingi</name>
    <name type="common">Mosquito</name>
    <dbReference type="NCBI Taxonomy" id="43151"/>
    <lineage>
        <taxon>Eukaryota</taxon>
        <taxon>Metazoa</taxon>
        <taxon>Ecdysozoa</taxon>
        <taxon>Arthropoda</taxon>
        <taxon>Hexapoda</taxon>
        <taxon>Insecta</taxon>
        <taxon>Pterygota</taxon>
        <taxon>Neoptera</taxon>
        <taxon>Endopterygota</taxon>
        <taxon>Diptera</taxon>
        <taxon>Nematocera</taxon>
        <taxon>Culicoidea</taxon>
        <taxon>Culicidae</taxon>
        <taxon>Anophelinae</taxon>
        <taxon>Anopheles</taxon>
    </lineage>
</organism>
<gene>
    <name evidence="3" type="ORF">AND_000332</name>
</gene>